<evidence type="ECO:0000256" key="1">
    <source>
        <dbReference type="ARBA" id="ARBA00009437"/>
    </source>
</evidence>
<dbReference type="GO" id="GO:0003700">
    <property type="term" value="F:DNA-binding transcription factor activity"/>
    <property type="evidence" value="ECO:0007669"/>
    <property type="project" value="InterPro"/>
</dbReference>
<dbReference type="InterPro" id="IPR036388">
    <property type="entry name" value="WH-like_DNA-bd_sf"/>
</dbReference>
<accession>A0A2W2B6Y5</accession>
<keyword evidence="4" id="KW-0804">Transcription</keyword>
<dbReference type="AlphaFoldDB" id="A0A2W2B6Y5"/>
<dbReference type="GO" id="GO:0003677">
    <property type="term" value="F:DNA binding"/>
    <property type="evidence" value="ECO:0007669"/>
    <property type="project" value="UniProtKB-KW"/>
</dbReference>
<dbReference type="RefSeq" id="WP_111257218.1">
    <property type="nucleotide sequence ID" value="NZ_POTW01000075.1"/>
</dbReference>
<organism evidence="6 7">
    <name type="scientific">Jiangella anatolica</name>
    <dbReference type="NCBI Taxonomy" id="2670374"/>
    <lineage>
        <taxon>Bacteria</taxon>
        <taxon>Bacillati</taxon>
        <taxon>Actinomycetota</taxon>
        <taxon>Actinomycetes</taxon>
        <taxon>Jiangellales</taxon>
        <taxon>Jiangellaceae</taxon>
        <taxon>Jiangella</taxon>
    </lineage>
</organism>
<feature type="domain" description="HTH lysR-type" evidence="5">
    <location>
        <begin position="1"/>
        <end position="58"/>
    </location>
</feature>
<dbReference type="InterPro" id="IPR036390">
    <property type="entry name" value="WH_DNA-bd_sf"/>
</dbReference>
<name>A0A2W2B6Y5_9ACTN</name>
<dbReference type="InterPro" id="IPR005119">
    <property type="entry name" value="LysR_subst-bd"/>
</dbReference>
<reference evidence="6 7" key="1">
    <citation type="submission" date="2018-01" db="EMBL/GenBank/DDBJ databases">
        <title>Draft genome sequence of Jiangella sp. GTF31.</title>
        <authorList>
            <person name="Sahin N."/>
            <person name="Ay H."/>
            <person name="Saygin H."/>
        </authorList>
    </citation>
    <scope>NUCLEOTIDE SEQUENCE [LARGE SCALE GENOMIC DNA]</scope>
    <source>
        <strain evidence="6 7">GTF31</strain>
    </source>
</reference>
<dbReference type="Pfam" id="PF00126">
    <property type="entry name" value="HTH_1"/>
    <property type="match status" value="1"/>
</dbReference>
<protein>
    <submittedName>
        <fullName evidence="6">LysR family transcriptional regulator</fullName>
    </submittedName>
</protein>
<dbReference type="FunFam" id="1.10.10.10:FF:000001">
    <property type="entry name" value="LysR family transcriptional regulator"/>
    <property type="match status" value="1"/>
</dbReference>
<comment type="caution">
    <text evidence="6">The sequence shown here is derived from an EMBL/GenBank/DDBJ whole genome shotgun (WGS) entry which is preliminary data.</text>
</comment>
<dbReference type="PROSITE" id="PS50931">
    <property type="entry name" value="HTH_LYSR"/>
    <property type="match status" value="1"/>
</dbReference>
<gene>
    <name evidence="6" type="ORF">C1I92_24260</name>
</gene>
<proteinExistence type="inferred from homology"/>
<comment type="similarity">
    <text evidence="1">Belongs to the LysR transcriptional regulatory family.</text>
</comment>
<dbReference type="GO" id="GO:0032993">
    <property type="term" value="C:protein-DNA complex"/>
    <property type="evidence" value="ECO:0007669"/>
    <property type="project" value="TreeGrafter"/>
</dbReference>
<dbReference type="InterPro" id="IPR000847">
    <property type="entry name" value="LysR_HTH_N"/>
</dbReference>
<evidence type="ECO:0000256" key="4">
    <source>
        <dbReference type="ARBA" id="ARBA00023163"/>
    </source>
</evidence>
<dbReference type="Gene3D" id="3.40.190.10">
    <property type="entry name" value="Periplasmic binding protein-like II"/>
    <property type="match status" value="2"/>
</dbReference>
<evidence type="ECO:0000256" key="2">
    <source>
        <dbReference type="ARBA" id="ARBA00023015"/>
    </source>
</evidence>
<dbReference type="PRINTS" id="PR00039">
    <property type="entry name" value="HTHLYSR"/>
</dbReference>
<evidence type="ECO:0000313" key="7">
    <source>
        <dbReference type="Proteomes" id="UP000248764"/>
    </source>
</evidence>
<dbReference type="Gene3D" id="1.10.10.10">
    <property type="entry name" value="Winged helix-like DNA-binding domain superfamily/Winged helix DNA-binding domain"/>
    <property type="match status" value="1"/>
</dbReference>
<dbReference type="SUPFAM" id="SSF46785">
    <property type="entry name" value="Winged helix' DNA-binding domain"/>
    <property type="match status" value="1"/>
</dbReference>
<keyword evidence="7" id="KW-1185">Reference proteome</keyword>
<keyword evidence="3" id="KW-0238">DNA-binding</keyword>
<dbReference type="Pfam" id="PF03466">
    <property type="entry name" value="LysR_substrate"/>
    <property type="match status" value="1"/>
</dbReference>
<dbReference type="EMBL" id="POTW01000075">
    <property type="protein sequence ID" value="PZF80810.1"/>
    <property type="molecule type" value="Genomic_DNA"/>
</dbReference>
<evidence type="ECO:0000313" key="6">
    <source>
        <dbReference type="EMBL" id="PZF80810.1"/>
    </source>
</evidence>
<dbReference type="SUPFAM" id="SSF53850">
    <property type="entry name" value="Periplasmic binding protein-like II"/>
    <property type="match status" value="1"/>
</dbReference>
<dbReference type="CDD" id="cd05466">
    <property type="entry name" value="PBP2_LTTR_substrate"/>
    <property type="match status" value="1"/>
</dbReference>
<dbReference type="PANTHER" id="PTHR30346:SF29">
    <property type="entry name" value="LYSR SUBSTRATE-BINDING"/>
    <property type="match status" value="1"/>
</dbReference>
<dbReference type="PANTHER" id="PTHR30346">
    <property type="entry name" value="TRANSCRIPTIONAL DUAL REGULATOR HCAR-RELATED"/>
    <property type="match status" value="1"/>
</dbReference>
<sequence length="303" mass="33060">MELYWVTTFLTIVDNRGFGRAAELLHCSQPTVSNHVASLERELGASLLHRNRRPVELTQAGAAFLPHARALVREVEAAKGSVAEVLGLRRGAVTLGSYPSATAAYVPDLLERFRARYPGVSVRLVESRADDLARVTLDGEVELMLRPTTPPLSASTFSSQPLWRERYKVVLHPAHPLTERPGPISLAAVADHGLIMTGHGELANPEHPLWHHLGRYPELAYEVTQPQSLIELVRRGLGVGVTNELSLNVAATEGLVIQDIDAPMAFRDVAVWWVTGRTHSPAAHALLTFIRDGPRPPGAQPPG</sequence>
<evidence type="ECO:0000256" key="3">
    <source>
        <dbReference type="ARBA" id="ARBA00023125"/>
    </source>
</evidence>
<dbReference type="Proteomes" id="UP000248764">
    <property type="component" value="Unassembled WGS sequence"/>
</dbReference>
<keyword evidence="2" id="KW-0805">Transcription regulation</keyword>
<evidence type="ECO:0000259" key="5">
    <source>
        <dbReference type="PROSITE" id="PS50931"/>
    </source>
</evidence>